<reference evidence="1" key="1">
    <citation type="journal article" date="2006" name="Appl. Environ. Microbiol.">
        <title>Comparative genomics of DNA fragments from six Antarctic marine planktonic bacteria.</title>
        <authorList>
            <person name="Grzymski J.J."/>
            <person name="Carter B.J."/>
            <person name="DeLong E.F."/>
            <person name="Feldman R.A."/>
            <person name="Ghadiri A."/>
            <person name="Murray A.E."/>
        </authorList>
    </citation>
    <scope>NUCLEOTIDE SEQUENCE</scope>
</reference>
<evidence type="ECO:0000313" key="1">
    <source>
        <dbReference type="EMBL" id="ABC25323.1"/>
    </source>
</evidence>
<organism evidence="1">
    <name type="scientific">uncultured marine bacterium Ant24C4</name>
    <dbReference type="NCBI Taxonomy" id="360425"/>
    <lineage>
        <taxon>Bacteria</taxon>
        <taxon>environmental samples</taxon>
    </lineage>
</organism>
<evidence type="ECO:0008006" key="2">
    <source>
        <dbReference type="Google" id="ProtNLM"/>
    </source>
</evidence>
<dbReference type="EMBL" id="DQ295239">
    <property type="protein sequence ID" value="ABC25323.1"/>
    <property type="molecule type" value="Genomic_DNA"/>
</dbReference>
<dbReference type="InterPro" id="IPR029058">
    <property type="entry name" value="AB_hydrolase_fold"/>
</dbReference>
<dbReference type="PANTHER" id="PTHR43265:SF1">
    <property type="entry name" value="ESTERASE ESTD"/>
    <property type="match status" value="1"/>
</dbReference>
<name>Q2PYA4_9BACT</name>
<accession>Q2PYA4</accession>
<dbReference type="AlphaFoldDB" id="Q2PYA4"/>
<protein>
    <recommendedName>
        <fullName evidence="2">Serine aminopeptidase S33 domain-containing protein</fullName>
    </recommendedName>
</protein>
<dbReference type="GO" id="GO:0052689">
    <property type="term" value="F:carboxylic ester hydrolase activity"/>
    <property type="evidence" value="ECO:0007669"/>
    <property type="project" value="TreeGrafter"/>
</dbReference>
<dbReference type="Gene3D" id="3.40.50.1820">
    <property type="entry name" value="alpha/beta hydrolase"/>
    <property type="match status" value="1"/>
</dbReference>
<proteinExistence type="predicted"/>
<dbReference type="SUPFAM" id="SSF53474">
    <property type="entry name" value="alpha/beta-Hydrolases"/>
    <property type="match status" value="1"/>
</dbReference>
<dbReference type="PANTHER" id="PTHR43265">
    <property type="entry name" value="ESTERASE ESTD"/>
    <property type="match status" value="1"/>
</dbReference>
<sequence length="150" mass="16085">MRKYVLRLIFVMLVIGIGAAFWAVRGLSDFELTGHSIREVSFELDDAVLSGTLVMPSDATNPPIALIVHGDGAQHRFSNGGYLPMINTLVESGIGVFSWDKAGVGESTGNWLDQTMEDRAEEALVARQAISAEDGINANQIGFLGFSQAG</sequence>
<dbReference type="InterPro" id="IPR053145">
    <property type="entry name" value="AB_hydrolase_Est10"/>
</dbReference>